<dbReference type="OrthoDB" id="110101at2759"/>
<keyword evidence="1" id="KW-0812">Transmembrane</keyword>
<evidence type="ECO:0000256" key="1">
    <source>
        <dbReference type="SAM" id="Phobius"/>
    </source>
</evidence>
<keyword evidence="1" id="KW-1133">Transmembrane helix</keyword>
<dbReference type="EMBL" id="ANJA01003445">
    <property type="protein sequence ID" value="ETO63693.1"/>
    <property type="molecule type" value="Genomic_DNA"/>
</dbReference>
<accession>A0A080ZAN2</accession>
<dbReference type="PANTHER" id="PTHR39200">
    <property type="entry name" value="HYPOTHETICAL EXPORTED PROTEIN"/>
    <property type="match status" value="1"/>
</dbReference>
<gene>
    <name evidence="3" type="ORF">F444_18657</name>
</gene>
<dbReference type="Proteomes" id="UP000028582">
    <property type="component" value="Unassembled WGS sequence"/>
</dbReference>
<proteinExistence type="predicted"/>
<organism evidence="3 4">
    <name type="scientific">Phytophthora nicotianae P1976</name>
    <dbReference type="NCBI Taxonomy" id="1317066"/>
    <lineage>
        <taxon>Eukaryota</taxon>
        <taxon>Sar</taxon>
        <taxon>Stramenopiles</taxon>
        <taxon>Oomycota</taxon>
        <taxon>Peronosporomycetes</taxon>
        <taxon>Peronosporales</taxon>
        <taxon>Peronosporaceae</taxon>
        <taxon>Phytophthora</taxon>
    </lineage>
</organism>
<evidence type="ECO:0000313" key="4">
    <source>
        <dbReference type="Proteomes" id="UP000028582"/>
    </source>
</evidence>
<comment type="caution">
    <text evidence="3">The sequence shown here is derived from an EMBL/GenBank/DDBJ whole genome shotgun (WGS) entry which is preliminary data.</text>
</comment>
<feature type="domain" description="Putative auto-transporter adhesin head GIN" evidence="2">
    <location>
        <begin position="180"/>
        <end position="288"/>
    </location>
</feature>
<evidence type="ECO:0000259" key="2">
    <source>
        <dbReference type="Pfam" id="PF10988"/>
    </source>
</evidence>
<protein>
    <recommendedName>
        <fullName evidence="2">Putative auto-transporter adhesin head GIN domain-containing protein</fullName>
    </recommendedName>
</protein>
<sequence>MKDTISDDAVSYWTVHCTPGGSLCDEGQNFVVIVTGSDDVVLRYENSLTAGNGDVARVSAKESDSLVAQLMMIDGLPVLELSAKEGNLDVVLLRKERVHQVVNQGSGNVAVHDGVLVTSGPGLTVSALGSGDVSLTASTITVDDLTLSSQGSGRLQASFSEVKVKTASVEVSSSADATVIVESSAATDSLAVSVQGSGSLCLTAGSSIDTNQLNIKKIGAGDVSLGPRGSCQDAKLTTTGPGTVDAGGIQCKNVNVDLLGNGNVVVQATGTLSGDVYGSGHLKYYGNAPKSIDNVNYMGLVTASPVSSAYHPSGCTAKQFPLKPTDTVEASSSSGGGDSVGEEFSYHVTIDQSNIVYLAAVVFLVALALRWFNESRRRAREEQRQPLVGAGRRVYM</sequence>
<dbReference type="Pfam" id="PF10988">
    <property type="entry name" value="DUF2807"/>
    <property type="match status" value="1"/>
</dbReference>
<evidence type="ECO:0000313" key="3">
    <source>
        <dbReference type="EMBL" id="ETO63693.1"/>
    </source>
</evidence>
<dbReference type="Gene3D" id="2.160.20.120">
    <property type="match status" value="2"/>
</dbReference>
<dbReference type="PANTHER" id="PTHR39200:SF1">
    <property type="entry name" value="AUTO-TRANSPORTER ADHESIN HEAD GIN DOMAIN-CONTAINING PROTEIN-RELATED"/>
    <property type="match status" value="1"/>
</dbReference>
<feature type="transmembrane region" description="Helical" evidence="1">
    <location>
        <begin position="355"/>
        <end position="372"/>
    </location>
</feature>
<name>A0A080ZAN2_PHYNI</name>
<keyword evidence="1" id="KW-0472">Membrane</keyword>
<dbReference type="InterPro" id="IPR021255">
    <property type="entry name" value="DUF2807"/>
</dbReference>
<reference evidence="3 4" key="1">
    <citation type="submission" date="2013-11" db="EMBL/GenBank/DDBJ databases">
        <title>The Genome Sequence of Phytophthora parasitica P1976.</title>
        <authorList>
            <consortium name="The Broad Institute Genomics Platform"/>
            <person name="Russ C."/>
            <person name="Tyler B."/>
            <person name="Panabieres F."/>
            <person name="Shan W."/>
            <person name="Tripathy S."/>
            <person name="Grunwald N."/>
            <person name="Machado M."/>
            <person name="Johnson C.S."/>
            <person name="Walker B."/>
            <person name="Young S."/>
            <person name="Zeng Q."/>
            <person name="Gargeya S."/>
            <person name="Fitzgerald M."/>
            <person name="Haas B."/>
            <person name="Abouelleil A."/>
            <person name="Allen A.W."/>
            <person name="Alvarado L."/>
            <person name="Arachchi H.M."/>
            <person name="Berlin A.M."/>
            <person name="Chapman S.B."/>
            <person name="Gainer-Dewar J."/>
            <person name="Goldberg J."/>
            <person name="Griggs A."/>
            <person name="Gujja S."/>
            <person name="Hansen M."/>
            <person name="Howarth C."/>
            <person name="Imamovic A."/>
            <person name="Ireland A."/>
            <person name="Larimer J."/>
            <person name="McCowan C."/>
            <person name="Murphy C."/>
            <person name="Pearson M."/>
            <person name="Poon T.W."/>
            <person name="Priest M."/>
            <person name="Roberts A."/>
            <person name="Saif S."/>
            <person name="Shea T."/>
            <person name="Sisk P."/>
            <person name="Sykes S."/>
            <person name="Wortman J."/>
            <person name="Nusbaum C."/>
            <person name="Birren B."/>
        </authorList>
    </citation>
    <scope>NUCLEOTIDE SEQUENCE [LARGE SCALE GENOMIC DNA]</scope>
    <source>
        <strain evidence="3 4">P1976</strain>
    </source>
</reference>
<dbReference type="AlphaFoldDB" id="A0A080ZAN2"/>